<protein>
    <submittedName>
        <fullName evidence="2">Acriflavin resistance protein</fullName>
    </submittedName>
</protein>
<feature type="transmembrane region" description="Helical" evidence="1">
    <location>
        <begin position="336"/>
        <end position="355"/>
    </location>
</feature>
<dbReference type="SUPFAM" id="SSF82714">
    <property type="entry name" value="Multidrug efflux transporter AcrB TolC docking domain, DN and DC subdomains"/>
    <property type="match status" value="2"/>
</dbReference>
<evidence type="ECO:0000313" key="2">
    <source>
        <dbReference type="EMBL" id="AEI13755.1"/>
    </source>
</evidence>
<dbReference type="SUPFAM" id="SSF82866">
    <property type="entry name" value="Multidrug efflux transporter AcrB transmembrane domain"/>
    <property type="match status" value="2"/>
</dbReference>
<feature type="transmembrane region" description="Helical" evidence="1">
    <location>
        <begin position="961"/>
        <end position="981"/>
    </location>
</feature>
<dbReference type="PRINTS" id="PR00702">
    <property type="entry name" value="ACRIFLAVINRP"/>
</dbReference>
<dbReference type="STRING" id="717231.Flexsi_0058"/>
<dbReference type="InterPro" id="IPR027463">
    <property type="entry name" value="AcrB_DN_DC_subdom"/>
</dbReference>
<feature type="transmembrane region" description="Helical" evidence="1">
    <location>
        <begin position="388"/>
        <end position="413"/>
    </location>
</feature>
<dbReference type="RefSeq" id="WP_013885269.1">
    <property type="nucleotide sequence ID" value="NC_015672.1"/>
</dbReference>
<feature type="transmembrane region" description="Helical" evidence="1">
    <location>
        <begin position="362"/>
        <end position="382"/>
    </location>
</feature>
<keyword evidence="1" id="KW-1133">Transmembrane helix</keyword>
<proteinExistence type="predicted"/>
<sequence length="1040" mass="115440">MSKESIKKGPIAWMAKNSVAANILMIFILAGGLFMGFNIKQEVFPDFEIDIVNISVAYPGASPEEVEKGVILPVEEAIEGINGIKEIRSTANESSGTVTVEAVTGYDMQKLYQDIKNEVDRIDSFPKEAEDPQVMIPSTRRRVVSIVISGKQSYHTLRNYADVVKNRLVSNKNITVVEISSKRDYEIKVSVSEEQLKKYNLTLQQIASKINSSALDLPAGTIESAQGDILIRVKERKDFGPQFAGIPVINDKSGAAVRLGDIATIDDGFEETVNYMNFNGKSAVELEIFRVGKQKPVNVANAVKDEIKKLNEILPAGLSLKVVSDRSKIFNQRMNLLLKNGFMGLILVMILLSLFLEIRLAFWVTMGILISFMGALLLMPLFDVSINMISLFAFIITLGIVVDDAIVVGENIYTYRQKGMHFIEASIKGAREISAPVIFSIMTNIVAFMPMYFIPGVSGKIFRIIPVVVASVFLISLVEALFILPAHLGHQKNYFVSRIMYFIHRQQQKISHFLEWMIENIYRPFLKISLKFRYVSIVAGLMVLIVTIAFIASGRMGFSMFPKVQSDFARLKVQMPLGEADANIKQVAEKISNSAEKLKEKYKHSGLVENILVNVSGNSITSRVFLAPPEKRIISTSEFVKEWRSVLGKIPAAEQVSFSSDFGGPGSGADLTVELSHSNMDVLKSASSKLASELEKFEITSDIEDGFLEGKDQFDVQLKPKGYFLGFSPEIIARELRSRYYGAEALKQLRGKNEVSVMVRLNEQQRDSVNFFENMKIQSPNGVNVALSDVAVIKRGKAYTSIERRNGKRVVTVKASVTPQSRTGEITKFLEKNVLPGLMSNYPGLSYSFEGEQSDLRESVGTLIRGLGVALLAIYVLLAVPFKSYIQPIIIMCSIPFGIIGAVYGHLLLGYSLSLMSLFGIVALAGVVVNSALVLIDLANRLRRDNGYNSYSAILESSMSRFRPVILTTLTTFFGLMPMVFETSMQAKFLIPMAISLAFGILFGVFITLIFVPSLYIILEDVKGFFIKILGSRKHYGELK</sequence>
<dbReference type="AlphaFoldDB" id="F8E6W9"/>
<dbReference type="eggNOG" id="COG0841">
    <property type="taxonomic scope" value="Bacteria"/>
</dbReference>
<dbReference type="SUPFAM" id="SSF82693">
    <property type="entry name" value="Multidrug efflux transporter AcrB pore domain, PN1, PN2, PC1 and PC2 subdomains"/>
    <property type="match status" value="2"/>
</dbReference>
<dbReference type="Pfam" id="PF00873">
    <property type="entry name" value="ACR_tran"/>
    <property type="match status" value="1"/>
</dbReference>
<dbReference type="InterPro" id="IPR001036">
    <property type="entry name" value="Acrflvin-R"/>
</dbReference>
<dbReference type="PANTHER" id="PTHR32063:SF33">
    <property type="entry name" value="RND SUPERFAMILY EFFLUX PUMP PERMEASE COMPONENT"/>
    <property type="match status" value="1"/>
</dbReference>
<organism evidence="2 3">
    <name type="scientific">Flexistipes sinusarabici (strain ATCC 49648 / DSM 4947 / MAS 10)</name>
    <dbReference type="NCBI Taxonomy" id="717231"/>
    <lineage>
        <taxon>Bacteria</taxon>
        <taxon>Pseudomonadati</taxon>
        <taxon>Deferribacterota</taxon>
        <taxon>Deferribacteres</taxon>
        <taxon>Deferribacterales</taxon>
        <taxon>Flexistipitaceae</taxon>
        <taxon>Flexistipes</taxon>
    </lineage>
</organism>
<dbReference type="GO" id="GO:0005886">
    <property type="term" value="C:plasma membrane"/>
    <property type="evidence" value="ECO:0007669"/>
    <property type="project" value="TreeGrafter"/>
</dbReference>
<dbReference type="PANTHER" id="PTHR32063">
    <property type="match status" value="1"/>
</dbReference>
<evidence type="ECO:0000313" key="3">
    <source>
        <dbReference type="Proteomes" id="UP000006621"/>
    </source>
</evidence>
<feature type="transmembrane region" description="Helical" evidence="1">
    <location>
        <begin position="889"/>
        <end position="909"/>
    </location>
</feature>
<dbReference type="Gene3D" id="3.30.2090.10">
    <property type="entry name" value="Multidrug efflux transporter AcrB TolC docking domain, DN and DC subdomains"/>
    <property type="match status" value="2"/>
</dbReference>
<dbReference type="Gene3D" id="1.20.1640.10">
    <property type="entry name" value="Multidrug efflux transporter AcrB transmembrane domain"/>
    <property type="match status" value="2"/>
</dbReference>
<keyword evidence="3" id="KW-1185">Reference proteome</keyword>
<dbReference type="EMBL" id="CP002858">
    <property type="protein sequence ID" value="AEI13755.1"/>
    <property type="molecule type" value="Genomic_DNA"/>
</dbReference>
<keyword evidence="1" id="KW-0472">Membrane</keyword>
<dbReference type="GO" id="GO:0042910">
    <property type="term" value="F:xenobiotic transmembrane transporter activity"/>
    <property type="evidence" value="ECO:0007669"/>
    <property type="project" value="TreeGrafter"/>
</dbReference>
<reference evidence="3" key="2">
    <citation type="submission" date="2011-06" db="EMBL/GenBank/DDBJ databases">
        <title>The complete genome of Flexistipes sinusarabici DSM 4947.</title>
        <authorList>
            <person name="Lucas S."/>
            <person name="Han J."/>
            <person name="Lapidus A."/>
            <person name="Bruce D."/>
            <person name="Goodwin L."/>
            <person name="Pitluck S."/>
            <person name="Peters L."/>
            <person name="Kyrpides N."/>
            <person name="Mavromatis K."/>
            <person name="Ivanova N."/>
            <person name="Mikhailova N."/>
            <person name="Chertkov O."/>
            <person name="Detter J.C."/>
            <person name="Tapia R."/>
            <person name="Han C."/>
            <person name="Land M."/>
            <person name="Hauser L."/>
            <person name="Markowitz V."/>
            <person name="Cheng J.-F."/>
            <person name="Hugenholtz P."/>
            <person name="Woyke T."/>
            <person name="Wu D."/>
            <person name="Spring S."/>
            <person name="Schroeder M."/>
            <person name="Brambilla E."/>
            <person name="Klenk H.-P."/>
            <person name="Eisen J.A."/>
        </authorList>
    </citation>
    <scope>NUCLEOTIDE SEQUENCE [LARGE SCALE GENOMIC DNA]</scope>
    <source>
        <strain evidence="3">DSM 4947 / MAS 10</strain>
    </source>
</reference>
<dbReference type="Gene3D" id="3.30.70.1320">
    <property type="entry name" value="Multidrug efflux transporter AcrB pore domain like"/>
    <property type="match status" value="1"/>
</dbReference>
<dbReference type="HOGENOM" id="CLU_002755_1_2_0"/>
<gene>
    <name evidence="2" type="ordered locus">Flexsi_0058</name>
</gene>
<dbReference type="KEGG" id="fsi:Flexsi_0058"/>
<evidence type="ECO:0000256" key="1">
    <source>
        <dbReference type="SAM" id="Phobius"/>
    </source>
</evidence>
<feature type="transmembrane region" description="Helical" evidence="1">
    <location>
        <begin position="20"/>
        <end position="39"/>
    </location>
</feature>
<feature type="transmembrane region" description="Helical" evidence="1">
    <location>
        <begin position="915"/>
        <end position="940"/>
    </location>
</feature>
<feature type="transmembrane region" description="Helical" evidence="1">
    <location>
        <begin position="532"/>
        <end position="552"/>
    </location>
</feature>
<feature type="transmembrane region" description="Helical" evidence="1">
    <location>
        <begin position="993"/>
        <end position="1019"/>
    </location>
</feature>
<feature type="transmembrane region" description="Helical" evidence="1">
    <location>
        <begin position="433"/>
        <end position="455"/>
    </location>
</feature>
<reference evidence="2 3" key="1">
    <citation type="journal article" date="2011" name="Stand. Genomic Sci.">
        <title>Genome sequence of the moderately thermophilic halophile Flexistipes sinusarabici strain (MAS10).</title>
        <authorList>
            <person name="Lapidus A."/>
            <person name="Chertkov O."/>
            <person name="Nolan M."/>
            <person name="Lucas S."/>
            <person name="Hammon N."/>
            <person name="Deshpande S."/>
            <person name="Cheng J.F."/>
            <person name="Tapia R."/>
            <person name="Han C."/>
            <person name="Goodwin L."/>
            <person name="Pitluck S."/>
            <person name="Liolios K."/>
            <person name="Pagani I."/>
            <person name="Ivanova N."/>
            <person name="Huntemann M."/>
            <person name="Mavromatis K."/>
            <person name="Mikhailova N."/>
            <person name="Pati A."/>
            <person name="Chen A."/>
            <person name="Palaniappan K."/>
            <person name="Land M."/>
            <person name="Hauser L."/>
            <person name="Brambilla E.M."/>
            <person name="Rohde M."/>
            <person name="Abt B."/>
            <person name="Spring S."/>
            <person name="Goker M."/>
            <person name="Bristow J."/>
            <person name="Eisen J.A."/>
            <person name="Markowitz V."/>
            <person name="Hugenholtz P."/>
            <person name="Kyrpides N.C."/>
            <person name="Klenk H.P."/>
            <person name="Woyke T."/>
        </authorList>
    </citation>
    <scope>NUCLEOTIDE SEQUENCE [LARGE SCALE GENOMIC DNA]</scope>
    <source>
        <strain evidence="3">DSM 4947 / MAS 10</strain>
    </source>
</reference>
<name>F8E6W9_FLESM</name>
<feature type="transmembrane region" description="Helical" evidence="1">
    <location>
        <begin position="863"/>
        <end position="882"/>
    </location>
</feature>
<dbReference type="Gene3D" id="3.30.70.1430">
    <property type="entry name" value="Multidrug efflux transporter AcrB pore domain"/>
    <property type="match status" value="2"/>
</dbReference>
<dbReference type="Proteomes" id="UP000006621">
    <property type="component" value="Chromosome"/>
</dbReference>
<keyword evidence="1" id="KW-0812">Transmembrane</keyword>
<accession>F8E6W9</accession>
<dbReference type="OrthoDB" id="9806532at2"/>
<dbReference type="Gene3D" id="3.30.70.1440">
    <property type="entry name" value="Multidrug efflux transporter AcrB pore domain"/>
    <property type="match status" value="1"/>
</dbReference>
<feature type="transmembrane region" description="Helical" evidence="1">
    <location>
        <begin position="461"/>
        <end position="484"/>
    </location>
</feature>